<dbReference type="SUPFAM" id="SSF55154">
    <property type="entry name" value="CYTH-like phosphatases"/>
    <property type="match status" value="1"/>
</dbReference>
<dbReference type="Proteomes" id="UP000614601">
    <property type="component" value="Unassembled WGS sequence"/>
</dbReference>
<evidence type="ECO:0000313" key="3">
    <source>
        <dbReference type="Proteomes" id="UP000614601"/>
    </source>
</evidence>
<dbReference type="PANTHER" id="PTHR21028:SF2">
    <property type="entry name" value="CYTH DOMAIN-CONTAINING PROTEIN"/>
    <property type="match status" value="1"/>
</dbReference>
<dbReference type="PROSITE" id="PS51707">
    <property type="entry name" value="CYTH"/>
    <property type="match status" value="1"/>
</dbReference>
<dbReference type="Proteomes" id="UP000783686">
    <property type="component" value="Unassembled WGS sequence"/>
</dbReference>
<dbReference type="SMART" id="SM01118">
    <property type="entry name" value="CYTH"/>
    <property type="match status" value="1"/>
</dbReference>
<comment type="caution">
    <text evidence="2">The sequence shown here is derived from an EMBL/GenBank/DDBJ whole genome shotgun (WGS) entry which is preliminary data.</text>
</comment>
<dbReference type="InterPro" id="IPR033469">
    <property type="entry name" value="CYTH-like_dom_sf"/>
</dbReference>
<dbReference type="Gene3D" id="2.40.320.10">
    <property type="entry name" value="Hypothetical Protein Pfu-838710-001"/>
    <property type="match status" value="1"/>
</dbReference>
<accession>A0A811L7R6</accession>
<dbReference type="EMBL" id="CAJFDH010000005">
    <property type="protein sequence ID" value="CAD5223741.1"/>
    <property type="molecule type" value="Genomic_DNA"/>
</dbReference>
<dbReference type="EMBL" id="CAJFCW020000005">
    <property type="protein sequence ID" value="CAG9118652.1"/>
    <property type="molecule type" value="Genomic_DNA"/>
</dbReference>
<proteinExistence type="predicted"/>
<dbReference type="AlphaFoldDB" id="A0A811L7R6"/>
<name>A0A811L7R6_9BILA</name>
<keyword evidence="3" id="KW-1185">Reference proteome</keyword>
<dbReference type="GO" id="GO:0016462">
    <property type="term" value="F:pyrophosphatase activity"/>
    <property type="evidence" value="ECO:0007669"/>
    <property type="project" value="UniProtKB-ARBA"/>
</dbReference>
<dbReference type="OrthoDB" id="6159137at2759"/>
<reference evidence="2" key="1">
    <citation type="submission" date="2020-09" db="EMBL/GenBank/DDBJ databases">
        <authorList>
            <person name="Kikuchi T."/>
        </authorList>
    </citation>
    <scope>NUCLEOTIDE SEQUENCE</scope>
    <source>
        <strain evidence="2">SH1</strain>
    </source>
</reference>
<feature type="domain" description="CYTH" evidence="1">
    <location>
        <begin position="2"/>
        <end position="171"/>
    </location>
</feature>
<dbReference type="Pfam" id="PF01928">
    <property type="entry name" value="CYTH"/>
    <property type="match status" value="1"/>
</dbReference>
<dbReference type="PANTHER" id="PTHR21028">
    <property type="entry name" value="SI:CH211-156B7.4"/>
    <property type="match status" value="1"/>
</dbReference>
<organism evidence="2 3">
    <name type="scientific">Bursaphelenchus okinawaensis</name>
    <dbReference type="NCBI Taxonomy" id="465554"/>
    <lineage>
        <taxon>Eukaryota</taxon>
        <taxon>Metazoa</taxon>
        <taxon>Ecdysozoa</taxon>
        <taxon>Nematoda</taxon>
        <taxon>Chromadorea</taxon>
        <taxon>Rhabditida</taxon>
        <taxon>Tylenchina</taxon>
        <taxon>Tylenchomorpha</taxon>
        <taxon>Aphelenchoidea</taxon>
        <taxon>Aphelenchoididae</taxon>
        <taxon>Bursaphelenchus</taxon>
    </lineage>
</organism>
<evidence type="ECO:0000313" key="2">
    <source>
        <dbReference type="EMBL" id="CAD5223741.1"/>
    </source>
</evidence>
<evidence type="ECO:0000259" key="1">
    <source>
        <dbReference type="PROSITE" id="PS51707"/>
    </source>
</evidence>
<dbReference type="InterPro" id="IPR008173">
    <property type="entry name" value="Adenylyl_cyclase_CyaB"/>
</dbReference>
<dbReference type="InterPro" id="IPR023577">
    <property type="entry name" value="CYTH_domain"/>
</dbReference>
<sequence length="181" mass="20305">MNRNVEIKAKVVDFTQFLARAEQISGQKPILIPQKDTFFHSKQGRLKLREFPGFNKPAELIQYDRPDVSGPKISGFYKINVQDPKTLGQVLSLSNGVLGEVSKIRYLFLVGQTRIHADKVDNLGNFMELEVCLKPEQTLEQGQAIAEELMNNLGVRKEDLIEGAYMDALLADSSEKNIVVA</sequence>
<gene>
    <name evidence="2" type="ORF">BOKJ2_LOCUS10511</name>
</gene>
<protein>
    <recommendedName>
        <fullName evidence="1">CYTH domain-containing protein</fullName>
    </recommendedName>
</protein>
<dbReference type="CDD" id="cd07890">
    <property type="entry name" value="CYTH-like_AC_IV-like"/>
    <property type="match status" value="1"/>
</dbReference>